<keyword evidence="3" id="KW-0690">Ribosome biogenesis</keyword>
<comment type="similarity">
    <text evidence="2">Belongs to the eukaryotic ribosomal protein eS8 family. Ribosome biogenesis protein NSA2 subfamily.</text>
</comment>
<reference evidence="6 7" key="1">
    <citation type="journal article" date="2023" name="bioRxiv">
        <title>Conserved and derived expression patterns and positive selection on dental genes reveal complex evolutionary context of ever-growing rodent molars.</title>
        <authorList>
            <person name="Calamari Z.T."/>
            <person name="Song A."/>
            <person name="Cohen E."/>
            <person name="Akter M."/>
            <person name="Roy R.D."/>
            <person name="Hallikas O."/>
            <person name="Christensen M.M."/>
            <person name="Li P."/>
            <person name="Marangoni P."/>
            <person name="Jernvall J."/>
            <person name="Klein O.D."/>
        </authorList>
    </citation>
    <scope>NUCLEOTIDE SEQUENCE [LARGE SCALE GENOMIC DNA]</scope>
    <source>
        <strain evidence="6">V071</strain>
    </source>
</reference>
<dbReference type="PANTHER" id="PTHR12642">
    <property type="entry name" value="RIBOSOME BIOGENESIS PROTEIN NSA2 HOMOLOG"/>
    <property type="match status" value="1"/>
</dbReference>
<dbReference type="InterPro" id="IPR039411">
    <property type="entry name" value="NSA2_fam"/>
</dbReference>
<sequence>KEGKQWEDLATVKESKTKKKIGLKAEPCHNQRHAEKRQVEPAIPVHEKRRMVERFSASVPVYLMDREGAKDHVTHPELKASFCLPILGVKKNISSPLYTVFGAITKSRVIDVDVSEFGLVTQKV</sequence>
<comment type="subcellular location">
    <subcellularLocation>
        <location evidence="1">Nucleus</location>
        <location evidence="1">Nucleolus</location>
    </subcellularLocation>
</comment>
<dbReference type="GO" id="GO:0005730">
    <property type="term" value="C:nucleolus"/>
    <property type="evidence" value="ECO:0007669"/>
    <property type="project" value="UniProtKB-SubCell"/>
</dbReference>
<dbReference type="Pfam" id="PF01201">
    <property type="entry name" value="Ribosomal_S8e"/>
    <property type="match status" value="1"/>
</dbReference>
<evidence type="ECO:0000313" key="6">
    <source>
        <dbReference type="EMBL" id="KAK7825065.1"/>
    </source>
</evidence>
<dbReference type="Proteomes" id="UP001488838">
    <property type="component" value="Unassembled WGS sequence"/>
</dbReference>
<comment type="caution">
    <text evidence="6">The sequence shown here is derived from an EMBL/GenBank/DDBJ whole genome shotgun (WGS) entry which is preliminary data.</text>
</comment>
<evidence type="ECO:0000256" key="4">
    <source>
        <dbReference type="ARBA" id="ARBA00022552"/>
    </source>
</evidence>
<evidence type="ECO:0000256" key="5">
    <source>
        <dbReference type="ARBA" id="ARBA00023242"/>
    </source>
</evidence>
<keyword evidence="4" id="KW-0698">rRNA processing</keyword>
<dbReference type="InterPro" id="IPR022309">
    <property type="entry name" value="Ribosomal_Se8/biogenesis_NSA2"/>
</dbReference>
<feature type="non-terminal residue" evidence="6">
    <location>
        <position position="124"/>
    </location>
</feature>
<evidence type="ECO:0000313" key="7">
    <source>
        <dbReference type="Proteomes" id="UP001488838"/>
    </source>
</evidence>
<gene>
    <name evidence="6" type="ORF">U0070_014822</name>
</gene>
<organism evidence="6 7">
    <name type="scientific">Myodes glareolus</name>
    <name type="common">Bank vole</name>
    <name type="synonym">Clethrionomys glareolus</name>
    <dbReference type="NCBI Taxonomy" id="447135"/>
    <lineage>
        <taxon>Eukaryota</taxon>
        <taxon>Metazoa</taxon>
        <taxon>Chordata</taxon>
        <taxon>Craniata</taxon>
        <taxon>Vertebrata</taxon>
        <taxon>Euteleostomi</taxon>
        <taxon>Mammalia</taxon>
        <taxon>Eutheria</taxon>
        <taxon>Euarchontoglires</taxon>
        <taxon>Glires</taxon>
        <taxon>Rodentia</taxon>
        <taxon>Myomorpha</taxon>
        <taxon>Muroidea</taxon>
        <taxon>Cricetidae</taxon>
        <taxon>Arvicolinae</taxon>
        <taxon>Myodes</taxon>
    </lineage>
</organism>
<protein>
    <submittedName>
        <fullName evidence="6">Uncharacterized protein</fullName>
    </submittedName>
</protein>
<evidence type="ECO:0000256" key="1">
    <source>
        <dbReference type="ARBA" id="ARBA00004604"/>
    </source>
</evidence>
<dbReference type="EMBL" id="JBBHLL010000042">
    <property type="protein sequence ID" value="KAK7825065.1"/>
    <property type="molecule type" value="Genomic_DNA"/>
</dbReference>
<keyword evidence="5" id="KW-0539">Nucleus</keyword>
<feature type="non-terminal residue" evidence="6">
    <location>
        <position position="1"/>
    </location>
</feature>
<keyword evidence="7" id="KW-1185">Reference proteome</keyword>
<accession>A0AAW0JE58</accession>
<dbReference type="AlphaFoldDB" id="A0AAW0JE58"/>
<proteinExistence type="inferred from homology"/>
<evidence type="ECO:0000256" key="2">
    <source>
        <dbReference type="ARBA" id="ARBA00005424"/>
    </source>
</evidence>
<dbReference type="GO" id="GO:0006364">
    <property type="term" value="P:rRNA processing"/>
    <property type="evidence" value="ECO:0007669"/>
    <property type="project" value="UniProtKB-KW"/>
</dbReference>
<dbReference type="Gene3D" id="2.40.10.310">
    <property type="match status" value="1"/>
</dbReference>
<name>A0AAW0JE58_MYOGA</name>
<evidence type="ECO:0000256" key="3">
    <source>
        <dbReference type="ARBA" id="ARBA00022517"/>
    </source>
</evidence>